<dbReference type="Gene3D" id="1.10.357.10">
    <property type="entry name" value="Tetracycline Repressor, domain 2"/>
    <property type="match status" value="1"/>
</dbReference>
<dbReference type="Proteomes" id="UP000294194">
    <property type="component" value="Unassembled WGS sequence"/>
</dbReference>
<evidence type="ECO:0000313" key="7">
    <source>
        <dbReference type="EMBL" id="TBN56182.1"/>
    </source>
</evidence>
<gene>
    <name evidence="7" type="ORF">EYE40_01550</name>
</gene>
<evidence type="ECO:0000256" key="2">
    <source>
        <dbReference type="ARBA" id="ARBA00023125"/>
    </source>
</evidence>
<dbReference type="EMBL" id="SISG01000001">
    <property type="protein sequence ID" value="TBN56182.1"/>
    <property type="molecule type" value="Genomic_DNA"/>
</dbReference>
<reference evidence="8" key="1">
    <citation type="submission" date="2019-02" db="EMBL/GenBank/DDBJ databases">
        <title>Glaciihabitans arcticus sp. nov., a psychrotolerant bacterium isolated from polar soil.</title>
        <authorList>
            <person name="Dahal R.H."/>
        </authorList>
    </citation>
    <scope>NUCLEOTIDE SEQUENCE [LARGE SCALE GENOMIC DNA]</scope>
    <source>
        <strain evidence="8">RP-3-7</strain>
    </source>
</reference>
<organism evidence="7 8">
    <name type="scientific">Glaciihabitans arcticus</name>
    <dbReference type="NCBI Taxonomy" id="2668039"/>
    <lineage>
        <taxon>Bacteria</taxon>
        <taxon>Bacillati</taxon>
        <taxon>Actinomycetota</taxon>
        <taxon>Actinomycetes</taxon>
        <taxon>Micrococcales</taxon>
        <taxon>Microbacteriaceae</taxon>
        <taxon>Glaciihabitans</taxon>
    </lineage>
</organism>
<dbReference type="SUPFAM" id="SSF46689">
    <property type="entry name" value="Homeodomain-like"/>
    <property type="match status" value="1"/>
</dbReference>
<dbReference type="InterPro" id="IPR041674">
    <property type="entry name" value="TetR_C_22"/>
</dbReference>
<keyword evidence="8" id="KW-1185">Reference proteome</keyword>
<name>A0A4Q9GN08_9MICO</name>
<dbReference type="AlphaFoldDB" id="A0A4Q9GN08"/>
<dbReference type="InterPro" id="IPR001647">
    <property type="entry name" value="HTH_TetR"/>
</dbReference>
<dbReference type="PANTHER" id="PTHR30055:SF151">
    <property type="entry name" value="TRANSCRIPTIONAL REGULATORY PROTEIN"/>
    <property type="match status" value="1"/>
</dbReference>
<sequence>MPDCQHQGVPTGECTGVADAFSSNCKGCDHQHREAEDDAEHDVERDVPSRGGSEDPASDHHPQRQHNCCSKLPVVQRATKEHASRVAFGPAHHPPIENARTMNSLPFAGADPVGDPSIDLAALRTKPVQQRSAKRVTLLLDAAAAIIDEKGIDGLTTTDVASRSDSSVGVVYRYYPNIQSLLLALAGRNLERFMARAAEVLAETPPNWLSGLDPVVDLSVAMMRNEPGFRALRFGTIIDQRVIGSDSTTNAELARRFTETSVERYGLADTPELRFDLEVAVEVSEALIQRAFRNDPHGDERFIGRARTLMHGILATHSAEPPAA</sequence>
<dbReference type="InterPro" id="IPR009057">
    <property type="entry name" value="Homeodomain-like_sf"/>
</dbReference>
<evidence type="ECO:0000256" key="4">
    <source>
        <dbReference type="PROSITE-ProRule" id="PRU00335"/>
    </source>
</evidence>
<evidence type="ECO:0000313" key="8">
    <source>
        <dbReference type="Proteomes" id="UP000294194"/>
    </source>
</evidence>
<dbReference type="GO" id="GO:0003700">
    <property type="term" value="F:DNA-binding transcription factor activity"/>
    <property type="evidence" value="ECO:0007669"/>
    <property type="project" value="TreeGrafter"/>
</dbReference>
<protein>
    <submittedName>
        <fullName evidence="7">TetR/AcrR family transcriptional regulator</fullName>
    </submittedName>
</protein>
<feature type="domain" description="HTH tetR-type" evidence="6">
    <location>
        <begin position="133"/>
        <end position="193"/>
    </location>
</feature>
<comment type="caution">
    <text evidence="7">The sequence shown here is derived from an EMBL/GenBank/DDBJ whole genome shotgun (WGS) entry which is preliminary data.</text>
</comment>
<proteinExistence type="predicted"/>
<evidence type="ECO:0000256" key="1">
    <source>
        <dbReference type="ARBA" id="ARBA00023015"/>
    </source>
</evidence>
<dbReference type="GO" id="GO:0000976">
    <property type="term" value="F:transcription cis-regulatory region binding"/>
    <property type="evidence" value="ECO:0007669"/>
    <property type="project" value="TreeGrafter"/>
</dbReference>
<dbReference type="PROSITE" id="PS50977">
    <property type="entry name" value="HTH_TETR_2"/>
    <property type="match status" value="1"/>
</dbReference>
<feature type="region of interest" description="Disordered" evidence="5">
    <location>
        <begin position="25"/>
        <end position="67"/>
    </location>
</feature>
<evidence type="ECO:0000259" key="6">
    <source>
        <dbReference type="PROSITE" id="PS50977"/>
    </source>
</evidence>
<dbReference type="Pfam" id="PF00440">
    <property type="entry name" value="TetR_N"/>
    <property type="match status" value="1"/>
</dbReference>
<keyword evidence="1" id="KW-0805">Transcription regulation</keyword>
<keyword evidence="3" id="KW-0804">Transcription</keyword>
<dbReference type="InterPro" id="IPR050109">
    <property type="entry name" value="HTH-type_TetR-like_transc_reg"/>
</dbReference>
<accession>A0A4Q9GN08</accession>
<dbReference type="Pfam" id="PF17928">
    <property type="entry name" value="TetR_C_22"/>
    <property type="match status" value="1"/>
</dbReference>
<keyword evidence="2 4" id="KW-0238">DNA-binding</keyword>
<dbReference type="PANTHER" id="PTHR30055">
    <property type="entry name" value="HTH-TYPE TRANSCRIPTIONAL REGULATOR RUTR"/>
    <property type="match status" value="1"/>
</dbReference>
<evidence type="ECO:0000256" key="3">
    <source>
        <dbReference type="ARBA" id="ARBA00023163"/>
    </source>
</evidence>
<feature type="DNA-binding region" description="H-T-H motif" evidence="4">
    <location>
        <begin position="156"/>
        <end position="175"/>
    </location>
</feature>
<evidence type="ECO:0000256" key="5">
    <source>
        <dbReference type="SAM" id="MobiDB-lite"/>
    </source>
</evidence>